<evidence type="ECO:0000313" key="8">
    <source>
        <dbReference type="EMBL" id="CAD8139118.1"/>
    </source>
</evidence>
<evidence type="ECO:0000256" key="1">
    <source>
        <dbReference type="ARBA" id="ARBA00022701"/>
    </source>
</evidence>
<dbReference type="PANTHER" id="PTHR47968">
    <property type="entry name" value="CENTROMERE PROTEIN E"/>
    <property type="match status" value="1"/>
</dbReference>
<dbReference type="GO" id="GO:0005524">
    <property type="term" value="F:ATP binding"/>
    <property type="evidence" value="ECO:0007669"/>
    <property type="project" value="UniProtKB-UniRule"/>
</dbReference>
<keyword evidence="4" id="KW-0547">Nucleotide-binding</keyword>
<accession>A0A8S1SGR4</accession>
<proteinExistence type="inferred from homology"/>
<evidence type="ECO:0000259" key="7">
    <source>
        <dbReference type="PROSITE" id="PS50067"/>
    </source>
</evidence>
<feature type="coiled-coil region" evidence="5">
    <location>
        <begin position="329"/>
        <end position="454"/>
    </location>
</feature>
<evidence type="ECO:0000313" key="9">
    <source>
        <dbReference type="Proteomes" id="UP000689195"/>
    </source>
</evidence>
<dbReference type="InterPro" id="IPR001752">
    <property type="entry name" value="Kinesin_motor_dom"/>
</dbReference>
<keyword evidence="4" id="KW-0067">ATP-binding</keyword>
<comment type="caution">
    <text evidence="8">The sequence shown here is derived from an EMBL/GenBank/DDBJ whole genome shotgun (WGS) entry which is preliminary data.</text>
</comment>
<feature type="region of interest" description="Disordered" evidence="6">
    <location>
        <begin position="572"/>
        <end position="619"/>
    </location>
</feature>
<sequence>MLLDNIKVAIRIRPFTNRELEISDITTLLCLDKETISTIPPIEAGIKQNQKTYKFNWVFDRMISQKEIFETTLEYQVLSVLDGINFTIMSYGASGSGKSHILAKYTEDYGLMIRSINKIFQTIQNKKRQIVIKFSYVEISQEQLYDLLNNMNTNLDIRDDQERGVVIHGIKEMEIASTQELIQLIQIAKKQKSLKQHELLIFSLYIQDHPEGQFVVSKLIFADLGWVERGGQKKKNISLQVLNNCIQLLHEAKKKNIQTFIPYRNSKLTRLLKESLGGNSKTLMISCVSPAILGYEDTIQTLEYSQMATTIVNQTSIKVFQQNEQQIIMEQTNYDLVNQNEELKKQLNKQSQKQNEIIQKEQLEKNIIQHFNRESQMQEDIFKIQLQIEQMKLDIKDKQQLLDKIDQQDRKKYNQLKDEIENDQEKVDLQENEIKKLQKQINDFTIQRKALQDNIKQNNLVDFDKLYLTNLIEKYILKLQLQEIKSKESIYQLHQQEQEKILSLQNNQITLRDRIIEEQRKQITQNQKLNSTKRYTKSDGNNQLISNTKSQFKLNPILPKVSDKQNNQEPYLYRQSSSRQLLQTPQLQTPKKELRSNSRSQSKSKSREKFKTKKTNKNIIDNLSTPQIHRYNALDRASPSKLIDSKSMVAFPLIQSNRSVTKFVYDWRSGGYKFLEEQTVLPSQIQKQQQKQIPIDSDRSFIINTSRGSSVYKNHVKQNLLLPGKLNESIYVKGFINKEIEMKMKLHQLNLKMKKVSQKK</sequence>
<evidence type="ECO:0000256" key="2">
    <source>
        <dbReference type="ARBA" id="ARBA00023054"/>
    </source>
</evidence>
<feature type="compositionally biased region" description="Basic residues" evidence="6">
    <location>
        <begin position="602"/>
        <end position="616"/>
    </location>
</feature>
<dbReference type="EMBL" id="CAJJDO010000007">
    <property type="protein sequence ID" value="CAD8139118.1"/>
    <property type="molecule type" value="Genomic_DNA"/>
</dbReference>
<feature type="binding site" evidence="4">
    <location>
        <begin position="92"/>
        <end position="99"/>
    </location>
    <ligand>
        <name>ATP</name>
        <dbReference type="ChEBI" id="CHEBI:30616"/>
    </ligand>
</feature>
<dbReference type="InterPro" id="IPR027640">
    <property type="entry name" value="Kinesin-like_fam"/>
</dbReference>
<reference evidence="8" key="1">
    <citation type="submission" date="2021-01" db="EMBL/GenBank/DDBJ databases">
        <authorList>
            <consortium name="Genoscope - CEA"/>
            <person name="William W."/>
        </authorList>
    </citation>
    <scope>NUCLEOTIDE SEQUENCE</scope>
</reference>
<dbReference type="OrthoDB" id="299859at2759"/>
<feature type="region of interest" description="Disordered" evidence="6">
    <location>
        <begin position="527"/>
        <end position="548"/>
    </location>
</feature>
<dbReference type="GO" id="GO:0003777">
    <property type="term" value="F:microtubule motor activity"/>
    <property type="evidence" value="ECO:0007669"/>
    <property type="project" value="InterPro"/>
</dbReference>
<evidence type="ECO:0000256" key="3">
    <source>
        <dbReference type="ARBA" id="ARBA00023175"/>
    </source>
</evidence>
<organism evidence="8 9">
    <name type="scientific">Paramecium pentaurelia</name>
    <dbReference type="NCBI Taxonomy" id="43138"/>
    <lineage>
        <taxon>Eukaryota</taxon>
        <taxon>Sar</taxon>
        <taxon>Alveolata</taxon>
        <taxon>Ciliophora</taxon>
        <taxon>Intramacronucleata</taxon>
        <taxon>Oligohymenophorea</taxon>
        <taxon>Peniculida</taxon>
        <taxon>Parameciidae</taxon>
        <taxon>Paramecium</taxon>
    </lineage>
</organism>
<keyword evidence="3 4" id="KW-0505">Motor protein</keyword>
<dbReference type="SMART" id="SM00129">
    <property type="entry name" value="KISc"/>
    <property type="match status" value="1"/>
</dbReference>
<dbReference type="Pfam" id="PF00225">
    <property type="entry name" value="Kinesin"/>
    <property type="match status" value="1"/>
</dbReference>
<gene>
    <name evidence="8" type="ORF">PPENT_87.1.T0070480</name>
</gene>
<keyword evidence="9" id="KW-1185">Reference proteome</keyword>
<dbReference type="GO" id="GO:0007018">
    <property type="term" value="P:microtubule-based movement"/>
    <property type="evidence" value="ECO:0007669"/>
    <property type="project" value="InterPro"/>
</dbReference>
<evidence type="ECO:0000256" key="4">
    <source>
        <dbReference type="PROSITE-ProRule" id="PRU00283"/>
    </source>
</evidence>
<keyword evidence="2 5" id="KW-0175">Coiled coil</keyword>
<name>A0A8S1SGR4_9CILI</name>
<feature type="compositionally biased region" description="Low complexity" evidence="6">
    <location>
        <begin position="572"/>
        <end position="589"/>
    </location>
</feature>
<evidence type="ECO:0000256" key="6">
    <source>
        <dbReference type="SAM" id="MobiDB-lite"/>
    </source>
</evidence>
<dbReference type="Proteomes" id="UP000689195">
    <property type="component" value="Unassembled WGS sequence"/>
</dbReference>
<feature type="domain" description="Kinesin motor" evidence="7">
    <location>
        <begin position="5"/>
        <end position="311"/>
    </location>
</feature>
<evidence type="ECO:0000256" key="5">
    <source>
        <dbReference type="SAM" id="Coils"/>
    </source>
</evidence>
<dbReference type="GO" id="GO:0008017">
    <property type="term" value="F:microtubule binding"/>
    <property type="evidence" value="ECO:0007669"/>
    <property type="project" value="InterPro"/>
</dbReference>
<dbReference type="PANTHER" id="PTHR47968:SF36">
    <property type="entry name" value="KINESIN HEAVY CHAIN ISOFORM X1"/>
    <property type="match status" value="1"/>
</dbReference>
<dbReference type="GO" id="GO:0005874">
    <property type="term" value="C:microtubule"/>
    <property type="evidence" value="ECO:0007669"/>
    <property type="project" value="UniProtKB-KW"/>
</dbReference>
<protein>
    <recommendedName>
        <fullName evidence="7">Kinesin motor domain-containing protein</fullName>
    </recommendedName>
</protein>
<dbReference type="AlphaFoldDB" id="A0A8S1SGR4"/>
<keyword evidence="1" id="KW-0493">Microtubule</keyword>
<comment type="similarity">
    <text evidence="4">Belongs to the TRAFAC class myosin-kinesin ATPase superfamily. Kinesin family.</text>
</comment>
<dbReference type="PROSITE" id="PS50067">
    <property type="entry name" value="KINESIN_MOTOR_2"/>
    <property type="match status" value="1"/>
</dbReference>